<name>A0A7C8IDW1_9PLEO</name>
<dbReference type="PANTHER" id="PTHR10706:SF130">
    <property type="entry name" value="F-BOX ONLY PROTEIN 31"/>
    <property type="match status" value="1"/>
</dbReference>
<dbReference type="SMART" id="SM00256">
    <property type="entry name" value="FBOX"/>
    <property type="match status" value="1"/>
</dbReference>
<dbReference type="GO" id="GO:0016567">
    <property type="term" value="P:protein ubiquitination"/>
    <property type="evidence" value="ECO:0007669"/>
    <property type="project" value="UniProtKB-UniPathway"/>
</dbReference>
<evidence type="ECO:0000313" key="5">
    <source>
        <dbReference type="EMBL" id="KAF2877189.1"/>
    </source>
</evidence>
<dbReference type="AlphaFoldDB" id="A0A7C8IDW1"/>
<dbReference type="PANTHER" id="PTHR10706">
    <property type="entry name" value="F-BOX FAMILY PROTEIN"/>
    <property type="match status" value="1"/>
</dbReference>
<keyword evidence="6" id="KW-1185">Reference proteome</keyword>
<feature type="compositionally biased region" description="Polar residues" evidence="3">
    <location>
        <begin position="355"/>
        <end position="374"/>
    </location>
</feature>
<dbReference type="UniPathway" id="UPA00143"/>
<keyword evidence="2" id="KW-0833">Ubl conjugation pathway</keyword>
<dbReference type="PROSITE" id="PS50181">
    <property type="entry name" value="FBOX"/>
    <property type="match status" value="1"/>
</dbReference>
<dbReference type="Gene3D" id="1.20.1280.50">
    <property type="match status" value="1"/>
</dbReference>
<dbReference type="Pfam" id="PF12014">
    <property type="entry name" value="Cyclin_D1_bind"/>
    <property type="match status" value="1"/>
</dbReference>
<comment type="caution">
    <text evidence="5">The sequence shown here is derived from an EMBL/GenBank/DDBJ whole genome shotgun (WGS) entry which is preliminary data.</text>
</comment>
<feature type="compositionally biased region" description="Low complexity" evidence="3">
    <location>
        <begin position="375"/>
        <end position="385"/>
    </location>
</feature>
<evidence type="ECO:0000259" key="4">
    <source>
        <dbReference type="PROSITE" id="PS50181"/>
    </source>
</evidence>
<dbReference type="SUPFAM" id="SSF81383">
    <property type="entry name" value="F-box domain"/>
    <property type="match status" value="1"/>
</dbReference>
<dbReference type="InterPro" id="IPR036047">
    <property type="entry name" value="F-box-like_dom_sf"/>
</dbReference>
<accession>A0A7C8IDW1</accession>
<proteinExistence type="predicted"/>
<gene>
    <name evidence="5" type="ORF">BDV95DRAFT_511264</name>
</gene>
<evidence type="ECO:0000256" key="1">
    <source>
        <dbReference type="ARBA" id="ARBA00004906"/>
    </source>
</evidence>
<feature type="domain" description="F-box" evidence="4">
    <location>
        <begin position="6"/>
        <end position="52"/>
    </location>
</feature>
<dbReference type="CDD" id="cd09917">
    <property type="entry name" value="F-box_SF"/>
    <property type="match status" value="1"/>
</dbReference>
<dbReference type="InterPro" id="IPR045048">
    <property type="entry name" value="FBXO31/39"/>
</dbReference>
<evidence type="ECO:0000256" key="2">
    <source>
        <dbReference type="ARBA" id="ARBA00022786"/>
    </source>
</evidence>
<dbReference type="InterPro" id="IPR001810">
    <property type="entry name" value="F-box_dom"/>
</dbReference>
<dbReference type="OrthoDB" id="722566at2759"/>
<feature type="region of interest" description="Disordered" evidence="3">
    <location>
        <begin position="329"/>
        <end position="390"/>
    </location>
</feature>
<evidence type="ECO:0000313" key="6">
    <source>
        <dbReference type="Proteomes" id="UP000481861"/>
    </source>
</evidence>
<feature type="compositionally biased region" description="Polar residues" evidence="3">
    <location>
        <begin position="337"/>
        <end position="347"/>
    </location>
</feature>
<protein>
    <recommendedName>
        <fullName evidence="4">F-box domain-containing protein</fullName>
    </recommendedName>
</protein>
<comment type="pathway">
    <text evidence="1">Protein modification; protein ubiquitination.</text>
</comment>
<dbReference type="EMBL" id="JAADJZ010000002">
    <property type="protein sequence ID" value="KAF2877189.1"/>
    <property type="molecule type" value="Genomic_DNA"/>
</dbReference>
<dbReference type="Pfam" id="PF12937">
    <property type="entry name" value="F-box-like"/>
    <property type="match status" value="1"/>
</dbReference>
<evidence type="ECO:0000256" key="3">
    <source>
        <dbReference type="SAM" id="MobiDB-lite"/>
    </source>
</evidence>
<sequence length="494" mass="55832">MAHSLKAPFFSLPSELINNILTFLPLSDLLSVGLVNRALQEHSLQDTLYQPLVQANVPGSTLRKPEHSTWRELFKTHHPYWFIAKNKIWFADNAHTGKLVIARYNHRLNAIEAYAIVAERRHPAIQVWDAHPEAIIHSFHPRIQLDLNAATLHLDASTYAEVAGEQKDRLQGEMQMAGFTRVRSAAGLYTRLILTRPWPSERTYENTPVWPPLTIPSPVRTRTDSATQFRGASNRPAMLEELSTATFRIRNWMQFSPRIHTQNIHFGEQTTTWATIPEECYTPTRRKPWQGIWCGDYAGHGCEFLAIMQPDNPKPLPERAERAMRVCDRLGSDDSSDSWTTAPTESPNLDEETQARSSTASSDSHTNRQGSAPTSDSSSSRQLPSSEEDDSIYSGRIEAVKLTGDPNIPRGEYTFIAPDIGPKGLIRVARDNLFQGARIVRSLGHIAGAAFTDDDYIPSQLILISHDRLAQYWEAFGHVSFYQRVNIEEFTRIP</sequence>
<organism evidence="5 6">
    <name type="scientific">Massariosphaeria phaeospora</name>
    <dbReference type="NCBI Taxonomy" id="100035"/>
    <lineage>
        <taxon>Eukaryota</taxon>
        <taxon>Fungi</taxon>
        <taxon>Dikarya</taxon>
        <taxon>Ascomycota</taxon>
        <taxon>Pezizomycotina</taxon>
        <taxon>Dothideomycetes</taxon>
        <taxon>Pleosporomycetidae</taxon>
        <taxon>Pleosporales</taxon>
        <taxon>Pleosporales incertae sedis</taxon>
        <taxon>Massariosphaeria</taxon>
    </lineage>
</organism>
<dbReference type="Proteomes" id="UP000481861">
    <property type="component" value="Unassembled WGS sequence"/>
</dbReference>
<reference evidence="5 6" key="1">
    <citation type="submission" date="2020-01" db="EMBL/GenBank/DDBJ databases">
        <authorList>
            <consortium name="DOE Joint Genome Institute"/>
            <person name="Haridas S."/>
            <person name="Albert R."/>
            <person name="Binder M."/>
            <person name="Bloem J."/>
            <person name="Labutti K."/>
            <person name="Salamov A."/>
            <person name="Andreopoulos B."/>
            <person name="Baker S.E."/>
            <person name="Barry K."/>
            <person name="Bills G."/>
            <person name="Bluhm B.H."/>
            <person name="Cannon C."/>
            <person name="Castanera R."/>
            <person name="Culley D.E."/>
            <person name="Daum C."/>
            <person name="Ezra D."/>
            <person name="Gonzalez J.B."/>
            <person name="Henrissat B."/>
            <person name="Kuo A."/>
            <person name="Liang C."/>
            <person name="Lipzen A."/>
            <person name="Lutzoni F."/>
            <person name="Magnuson J."/>
            <person name="Mondo S."/>
            <person name="Nolan M."/>
            <person name="Ohm R."/>
            <person name="Pangilinan J."/>
            <person name="Park H.-J.H."/>
            <person name="Ramirez L."/>
            <person name="Alfaro M."/>
            <person name="Sun H."/>
            <person name="Tritt A."/>
            <person name="Yoshinaga Y."/>
            <person name="Zwiers L.-H.L."/>
            <person name="Turgeon B.G."/>
            <person name="Goodwin S.B."/>
            <person name="Spatafora J.W."/>
            <person name="Crous P.W."/>
            <person name="Grigoriev I.V."/>
        </authorList>
    </citation>
    <scope>NUCLEOTIDE SEQUENCE [LARGE SCALE GENOMIC DNA]</scope>
    <source>
        <strain evidence="5 6">CBS 611.86</strain>
    </source>
</reference>